<feature type="compositionally biased region" description="Low complexity" evidence="1">
    <location>
        <begin position="246"/>
        <end position="260"/>
    </location>
</feature>
<dbReference type="EMBL" id="CYKH01001867">
    <property type="protein sequence ID" value="CUG90825.1"/>
    <property type="molecule type" value="Genomic_DNA"/>
</dbReference>
<name>A0A0S4JNH3_BODSA</name>
<accession>A0A0S4JNH3</accession>
<protein>
    <submittedName>
        <fullName evidence="2">Uncharacterized protein</fullName>
    </submittedName>
</protein>
<sequence>MFRGSARGNRNEASFGNPFSCPTPPPPPDILVASSDEASGKSSLFTLKRRLTSSFHAPHQSPRPMTNEHHHRAHHVQSAQTTRTADHTVPAPAPSPRRQSTTSHGGRRQPATTIPASTTRLSTFSNLGRPSTTGVMTEQPTSSTPVSSSAMAAPLQAAGGGHGSTKDAGGKEDNALLYLDSTTNRLVSRLIPGREYYGGVYFAPPPTMSLDRVITAIHARDTQMVSHHGGLSLPKLFGGGHSRGTAASVVSDDSDASSLVTRKHTQPHTAAPSESPSRHPNSHNSTTHLSASAAVPVVIITQEQQTPGRSARPAPAPPGLTSWAAPVSTSQPDIGLVRPSRDFSTASVAPSGGAPSASFLEGAADIHSLETTLTAPQPLTPGGGLFRGTIASRRQLRQPTVALEEPM</sequence>
<dbReference type="Proteomes" id="UP000051952">
    <property type="component" value="Unassembled WGS sequence"/>
</dbReference>
<evidence type="ECO:0000256" key="1">
    <source>
        <dbReference type="SAM" id="MobiDB-lite"/>
    </source>
</evidence>
<evidence type="ECO:0000313" key="2">
    <source>
        <dbReference type="EMBL" id="CUG90825.1"/>
    </source>
</evidence>
<gene>
    <name evidence="2" type="ORF">BSAL_02195</name>
</gene>
<feature type="compositionally biased region" description="Polar residues" evidence="1">
    <location>
        <begin position="97"/>
        <end position="150"/>
    </location>
</feature>
<dbReference type="AlphaFoldDB" id="A0A0S4JNH3"/>
<feature type="region of interest" description="Disordered" evidence="1">
    <location>
        <begin position="243"/>
        <end position="333"/>
    </location>
</feature>
<feature type="compositionally biased region" description="Polar residues" evidence="1">
    <location>
        <begin position="272"/>
        <end position="290"/>
    </location>
</feature>
<feature type="compositionally biased region" description="Polar residues" evidence="1">
    <location>
        <begin position="36"/>
        <end position="45"/>
    </location>
</feature>
<evidence type="ECO:0000313" key="3">
    <source>
        <dbReference type="Proteomes" id="UP000051952"/>
    </source>
</evidence>
<reference evidence="3" key="1">
    <citation type="submission" date="2015-09" db="EMBL/GenBank/DDBJ databases">
        <authorList>
            <consortium name="Pathogen Informatics"/>
        </authorList>
    </citation>
    <scope>NUCLEOTIDE SEQUENCE [LARGE SCALE GENOMIC DNA]</scope>
    <source>
        <strain evidence="3">Lake Konstanz</strain>
    </source>
</reference>
<proteinExistence type="predicted"/>
<keyword evidence="3" id="KW-1185">Reference proteome</keyword>
<organism evidence="2 3">
    <name type="scientific">Bodo saltans</name>
    <name type="common">Flagellated protozoan</name>
    <dbReference type="NCBI Taxonomy" id="75058"/>
    <lineage>
        <taxon>Eukaryota</taxon>
        <taxon>Discoba</taxon>
        <taxon>Euglenozoa</taxon>
        <taxon>Kinetoplastea</taxon>
        <taxon>Metakinetoplastina</taxon>
        <taxon>Eubodonida</taxon>
        <taxon>Bodonidae</taxon>
        <taxon>Bodo</taxon>
    </lineage>
</organism>
<feature type="region of interest" description="Disordered" evidence="1">
    <location>
        <begin position="1"/>
        <end position="150"/>
    </location>
</feature>
<dbReference type="VEuPathDB" id="TriTrypDB:BSAL_02195"/>